<dbReference type="FunFam" id="3.30.300.30:FF:000010">
    <property type="entry name" value="Enterobactin synthetase component F"/>
    <property type="match status" value="1"/>
</dbReference>
<dbReference type="CDD" id="cd19531">
    <property type="entry name" value="LCL_NRPS-like"/>
    <property type="match status" value="5"/>
</dbReference>
<dbReference type="SUPFAM" id="SSF56801">
    <property type="entry name" value="Acetyl-CoA synthetase-like"/>
    <property type="match status" value="5"/>
</dbReference>
<dbReference type="InterPro" id="IPR001031">
    <property type="entry name" value="Thioesterase"/>
</dbReference>
<dbReference type="Pfam" id="PF00501">
    <property type="entry name" value="AMP-binding"/>
    <property type="match status" value="5"/>
</dbReference>
<feature type="domain" description="Carrier" evidence="5">
    <location>
        <begin position="954"/>
        <end position="1029"/>
    </location>
</feature>
<evidence type="ECO:0000313" key="8">
    <source>
        <dbReference type="Proteomes" id="UP000320179"/>
    </source>
</evidence>
<feature type="domain" description="Carrier" evidence="5">
    <location>
        <begin position="5169"/>
        <end position="5244"/>
    </location>
</feature>
<dbReference type="InterPro" id="IPR000873">
    <property type="entry name" value="AMP-dep_synth/lig_dom"/>
</dbReference>
<organism evidence="7 8">
    <name type="scientific">Myxococcus xanthus</name>
    <dbReference type="NCBI Taxonomy" id="34"/>
    <lineage>
        <taxon>Bacteria</taxon>
        <taxon>Pseudomonadati</taxon>
        <taxon>Myxococcota</taxon>
        <taxon>Myxococcia</taxon>
        <taxon>Myxococcales</taxon>
        <taxon>Cystobacterineae</taxon>
        <taxon>Myxococcaceae</taxon>
        <taxon>Myxococcus</taxon>
    </lineage>
</organism>
<dbReference type="SUPFAM" id="SSF52777">
    <property type="entry name" value="CoA-dependent acyltransferases"/>
    <property type="match status" value="10"/>
</dbReference>
<evidence type="ECO:0000256" key="4">
    <source>
        <dbReference type="ARBA" id="ARBA00022553"/>
    </source>
</evidence>
<dbReference type="Proteomes" id="UP000320179">
    <property type="component" value="Chromosome"/>
</dbReference>
<dbReference type="FunFam" id="3.40.50.12780:FF:000012">
    <property type="entry name" value="Non-ribosomal peptide synthetase"/>
    <property type="match status" value="1"/>
</dbReference>
<evidence type="ECO:0000259" key="6">
    <source>
        <dbReference type="PROSITE" id="PS50206"/>
    </source>
</evidence>
<keyword evidence="3" id="KW-0596">Phosphopantetheine</keyword>
<feature type="domain" description="Carrier" evidence="5">
    <location>
        <begin position="4099"/>
        <end position="4174"/>
    </location>
</feature>
<comment type="cofactor">
    <cofactor evidence="1">
        <name>pantetheine 4'-phosphate</name>
        <dbReference type="ChEBI" id="CHEBI:47942"/>
    </cofactor>
</comment>
<dbReference type="InterPro" id="IPR023213">
    <property type="entry name" value="CAT-like_dom_sf"/>
</dbReference>
<evidence type="ECO:0000256" key="1">
    <source>
        <dbReference type="ARBA" id="ARBA00001957"/>
    </source>
</evidence>
<dbReference type="GO" id="GO:0072330">
    <property type="term" value="P:monocarboxylic acid biosynthetic process"/>
    <property type="evidence" value="ECO:0007669"/>
    <property type="project" value="UniProtKB-ARBA"/>
</dbReference>
<dbReference type="NCBIfam" id="NF003417">
    <property type="entry name" value="PRK04813.1"/>
    <property type="match status" value="5"/>
</dbReference>
<sequence>MLSSTQERLWFIQQLQPDSSAYHIPEAALLQGALDVDALESALRWLVSRHAVLRLAVPSDEGRPAPFLRDVPERVLRHQKAEDADEVQPWTRQEIDTPFSMEHGPLYRFSLLTLSAEHHVLSLVFHHLAVDGLSLSILVRELGVAYRAFQQAAAPELPPLTLDWADVAVWQRSAPVLASEDAQLDYWKQQLTGAPAVLSLPTDKARPPLLSPRGRLTRREPLSIHLNEAVRALCRERQVTPFMVFYAAFAALLHRYSQQSDFCVGTPVAGRTHPATEDIVGTLVNTLVLRSQVRAKSSFDSLLSEVRATTLEAMSHQDVPFERIVRALGVERTPAHSPLFQVMFDLYQQGDALTGAFPGLDARPLELDIHTTHFDLSLTVQASTEGFGVTVQYSTDLFEHDSIQRMVGHYLRLLEGALAAPSAPLASIDLLSASERQQVLFSFNATSRPFDSLASVASLWTAQVARTPDATALVLASSGLRFSFSQLHARATRLAQRLLGLGVLPEDVVGLCLERSDDAVVGLLAILLSGATCLPLEATHPPERRASLLHRARARFVLSRPEFFSDSSLTIPLVQPTPPASSSSLPLPLVLPDSLAYLLFTSGSTGEPKGVELSHRSLVHAFDSFDALYDTRPGDCWASSSSFSFDIHLEELFYGLTRGATVILRDVGPLGLGGDIARHGITHVSTTPSSLATAMEEPGAVAALRSLKRLISGGEALPDALTRQLQDSSLQLLNTYGPTETTICVVAEKVEAHRPVRLGQPLARSQAYVLDEAGLPTPIGVPGELFLGGEGLARGYRALPHLTAERFVPDAFSSNPGARLYRTGDRVRWNPDGTLSYLGRTDFQLKVRGVRVEPEEVEAALCRLPGVRQAAVLPLSSPHSSDVRLVAFLVLDDATPFLPSSLRHQLSRLLPEALLPSPLVSLPSLPTTTNGKVDRRALSSLPLPASSSDAPFQSPSGPLEVALAQLFCQVLGLSSLSRNDDFFSLGGHSLSATRLVARIRSSLGVDLPLSSFFSAPSVASLAREVEGLSGTGKSLLPAPTPRAEASAPVLSSTQERLWFIQQLQPDSSAYHIPEAALLQGALDVDALESALRWLVSRHAVLRLAVPSDEGRPAPFLRDVPERVLTVQTLSDAPLVLEERLRLEAERVFPMAEGPLYRFHLWRLSPERHALLLVFHHLLVDELALSVLLRELGVAYRAFQQAAAPELPPVTLDWADVAAWQRTEAVLAHEDAHLAYWTRQLADAPRLLSLPTDKPRPAVLSSQGRVTAQRPLAPEVSAALHDFCRLQGVTPFMVLYAAFAALLHRYSDQPEVCVGTPMAGRTHPATEDVVGLFVNTVVLRMHAQPEDSFASLLARVRTTVLESIAHQDAPFERVVQALDVQRSPRHSPLFQVMFGLIRAGHALAEALPGLHGRPLWPELATSQFDLSVVMTESPEGFSLAASYSTDLFEAETVERLQSHYSRLLEHALQSPSSRLDTLPMASDSERGQLLRAWNDTQRMIAWEGALHERFEAWAIRTPDALAVVDGRQVLTYDALNRRANQVAWALRARGVAPEVRVALILERGVDLATGVLGILKAGGAYVPVDAAYPRERIARVLQDSGVQLALTQSSLLASVEPFGIPTLCVDAVADMPAQGDANPPRVTAPEHLAYVIYTSGSTGQPKGIMVQHGSMMNLRAALAESAYAGTTGPLRVSLNASISFDASVQQLVQLADGHTLCVVPQPVRDDVSKLCAWLVEQRVDVFDCVPSHLRLLLDEGLGGRHPLRVLVGGEAVDEVLWERLVRHPGLTCFNVYGPTECTVDVTAHPIDAGRPSIGRPFANVCMYVLDAHLEPVPLGLPGELYIAGASLARGYLGQPALTAERFIPNPFGTTPGERLYRTGDQVRWRAHGTLEYLGRVDTQVKVRGFRIELAEVETALLAAPGVRAAVALVREDAPGDSRLVAYVVPQSVRASTLELASLRAHLKQLLPEHMVPSAILAVDALPTTTSGKVDRGALAALPSHAVESAPRGEPPRGPVEELLAQVFCQVLGVTSVARDDDFFSLGGHSLSATRLMARVRQSFGAALPLTALFASPSVAGLARELARVQGTARLVLPAPERREDGERAVLSSAQERMWLLHRLQPESSAYHLPEALELTGPLDVAALEASLQWLVSRHAVLRLVVPASSDGNPAPRLIAVPERVLEVETLELAPEALEQCLQQEAERPFSMEDGPLYRFHLWRLSSEHHVLLLVFHHLLVDGHSLSLLLNELAEAYPSFQQGGSPAAPRVALDNADVATWQRTEPLRAHEDAHLTYWMRELADAPPLLQLPTDTPRPAALTGKGGLVSGLRLSAELDGTLRAFCREHGVTPFMALQAAFAGLLHRYSGQLDVCVGVPVSGRTHPATEDVVGLFVNTVVLRTRFLSDDSFSSLLSRTRTTSLDAFSHQDAPFERVVHALGIQRSANHAPLVQVAFVWNRAGAPLHLGASASRPLSVPSSSAKLDLALLVREDSQGFELSAEYSSDLYEAGSVERMLGHYLRLLESALAAPQAALASHSLLSAEERQRVLHDFNATERPFDSLATFVSLWDAQVARTPAATALLIADSDDSLTYQQLDARASALAGHLSALGAGPESVVAVCVERSASLLISLLAVLKAGAAYLPLEPSHPEARRASLIQQAGARLVVASHGLFSQPLTGVRLVSPDAFGPDSAPLRPASPHHLALVLFTSGTTGQPKAVEISHRSLSHLFDAADALYPSLPGDCTLAAASVAFDVHVLELLYPLTRGARVVLRPTGPDSLSRHASRYRATHLLATPSVLLAALEEAGAEAAFLNLSFLQLGGEPPPPSLLLRLSQGPVRLLNGYGPCEATCLSSLHLLSPGAPPLLGRPLPRVRAYVLDDAGLPVPIGVPGELFLGGAGLARGYRALPHLTAERFVPDAFSSTPGARLYRTGDRVRWNPDGTLSYLGRTDFQVKVRGVRVEPEEVEAALSLLPGVRQAAVLPLSSPHSSDVRLVAFVSLLPGFSSDSLLPSLALSLPAPLVPSRLLSLDSLPTSPNGKVDRRALASLPLPSDDSPPSLPPQGHVEELLAQLFCQVLGLSSLSRHDDFFSLGGHSLSATRLAARIRSSFGVELPLSSLFSSPSVAALARELKGIQGAIETSLPAPTPRHDDERARLSYSQERMWFLHQLQPDSSAYHMPEALELTGPLDIEALEAALHWMVSRHTVLRLAVPASRDGHPVPLLQPAAPRVLSVEHLEPDASATTLTAHLRHEADRPFSMAEGPLYRFRLWQLTPQRHVLLLVFHHLLVDGTSLSVLMREMAEAYLAFTQDSLPSLAPVDLSWADVAVWQRMPRLQEREERQREYWVRQLADAPRLLQLPTDKPRPSVLTGRGGSIEGQQLSPALTQALRAICREHGVTPFMALQAAFAGLLHRYSGQLDVCVGVPVSGRTHPATEDVVGLFVNTVVLRTRFLSDDSFSSLLSRTRTTSLNAFSHQDAPFERVVHALGIQRSPNHAPLVQVAFVWNRAGAPLHLGALSSRSVPVSPSSAKLDLSLHVFEDGDSLHVGAEYSSDLYEAGSVERMLGHYLRLLESALAAPQAPLASHSLLSAEERQRVLHDFNATERPFDSLATFVSLWDAQVARTPAATALLVADSDDSLTYQQLDARASALAGHLSALGAGPESVVAVCVERSASLLISLLAVLKAGAAYLPLEPSHPEARRASLIQQAGARLVVASHGLFSQPLTGVRLVSPDAFGPDSAPLRPASPHHLALVLFTSGTTGQPKAVEISHRSLSHLFDAADALYPSLPGDCTLAAASVAFDVHVLELLYPLTRGARVVLRPTGPDSLSRHASRYRATHLLATPSVLLAALEEAGAEAAFLNLSFLQLGGEPPPPSLLLRLSQGPVRLLNGYGPCEATCLSSLHLLSPGAPPLLGRPLPRVRAYVLDDAGLPVPIGVPGELFLGGAGLARGYRALPHLTAERFVPDAFSSTPGARLYRTGDRVRWNPDGTLSYLGRTDFQVKVRGVRVEPEEVEAALSLLPGVRQAAVLPLSSPHSSDVRLVAFVSLLPGFSSDSLLPSLALSLPAPLVPSRLLSLDSLPTSPNGKVDRRALASLPLPSDDSPPSLPPQGHVEELLAQLFCQVLGLSSLSRHDDFFSLGGHSLSATRLAARIRSSFGVELPLSSLFSSPSVAALAQVIGTAAQAQDVLRPASPRPSRIPASLVQERLWYALQLPDAPPYVVQVSLVLEGALDAAKLEAALETVLEHNETLRTTFHLEADRVIARVHGPQRPVLSRTDLSHLPLEEAQHTARAAATREAQRHFDIQKGPLYRFELLQLDTTGLRHAFIASLSHLVTDGVGTQAFMEELVAAYRAARTGAPAPLPPDIQYGDFALWQRSPEHQRQVDASLDSWKQALAHAPPVLDLPTDFPRRAPALNANMRPTRLTLASGDLSALEALARQEGVSTFTATLALMQAWLHRLSAQSHVVVASPSSGRTLPQTEHRVGYFANILPLCTDVSGQPSFRELLRRAHGVVLHATTHQEVPFKRIADAVQPDASRTAPLLAQALLVLDRFSSPSFEGLSASELLGDSVIPAYDVVLSLVEHPGGGMEGLLATDSALFTPATSSRMAHAFEHLLSQAVRAPDAPLSRLPLLSAAQQAQLLSALAGGPQDVPAGTCIHTFFESQVRRTPNAPAVAHDTTTWSYAELNARANLLARYLLERGLRPEERVAIVMEPSAQGMAALLGILKAGGAYVPLDINWPEPRKRTVLERAGVRRLWADAEALAAHQGLVPDVEVPPRPEHVAEDLEPGPRAVADTQLAYIVFTSGSTGEPKGVMVEHRSVVNHNLAMAARFGLRPGDRMLQFAPLSFDAAAEDLYPPLAVGATVVMRSGLVPAHAMTPYLEETDITIISLPPTYIEEWIRQMEALGQRVPARLRLLAPGGDVLKRETYEAWVRVGGGHAPWLNVYGPTECTITSATCDIPGAEGVGTDATFPIGRPIPRVRFYLLDEHLTPVLPGLPGRVYIGGAALSRGYLRAPNMTAERFIPDPFSAEPGARMYYTGDLARMLPDGRLRFLGRADHQVKIRGFRIELAEIEACLRRFPRVEEAVVLARTASTGLQQLAAYVQAPPDAVAVEALRGHVAEQLPSYMVPAAFVVMEALPINANGKVDRHALPDPEAHAAATKAPEPTANPTTALELRSTLEMRLLNLWREVLNQPGLGPDDDFFQHGGDSILGMRLLARMEEEFGLPVPLATLFQYPVLKETTDALRELLEQGPPLSRVVRLSGPEASAEAPRLFLMHPGDGELHYYRHLVPLLSPHLRCHGLQAPETMSHRGFDTFEARVAAYAEDIRAVQPHGPYLLAGFSFGGYPAYGVAAALEASGEEVRMLALIDTLTVRALNAVAPLTLPPVLQLAKTFEVLDAALEAELAGLSSEGAQWERVAARARERGTVAPHFTGADLKRMWHLAGEILPPQVRTWRVPDVRARLLLFRAEGNPSLDETLGWSQDVPRERIDVVPLPGGHSGAIEPPTVSVLARYLVEKALGQT</sequence>
<dbReference type="SMART" id="SM00823">
    <property type="entry name" value="PKS_PP"/>
    <property type="match status" value="5"/>
</dbReference>
<dbReference type="GO" id="GO:0003824">
    <property type="term" value="F:catalytic activity"/>
    <property type="evidence" value="ECO:0007669"/>
    <property type="project" value="InterPro"/>
</dbReference>
<dbReference type="InterPro" id="IPR042099">
    <property type="entry name" value="ANL_N_sf"/>
</dbReference>
<dbReference type="CDD" id="cd05930">
    <property type="entry name" value="A_NRPS"/>
    <property type="match status" value="5"/>
</dbReference>
<accession>A0AAE6G7D6</accession>
<dbReference type="GO" id="GO:0043041">
    <property type="term" value="P:amino acid activation for nonribosomal peptide biosynthetic process"/>
    <property type="evidence" value="ECO:0007669"/>
    <property type="project" value="TreeGrafter"/>
</dbReference>
<dbReference type="PROSITE" id="PS50206">
    <property type="entry name" value="RHODANESE_3"/>
    <property type="match status" value="1"/>
</dbReference>
<dbReference type="EMBL" id="CP017174">
    <property type="protein sequence ID" value="QDE72332.1"/>
    <property type="molecule type" value="Genomic_DNA"/>
</dbReference>
<dbReference type="FunFam" id="1.10.1200.10:FF:000005">
    <property type="entry name" value="Nonribosomal peptide synthetase 1"/>
    <property type="match status" value="3"/>
</dbReference>
<dbReference type="Gene3D" id="3.30.300.30">
    <property type="match status" value="5"/>
</dbReference>
<dbReference type="SUPFAM" id="SSF53474">
    <property type="entry name" value="alpha/beta-Hydrolases"/>
    <property type="match status" value="1"/>
</dbReference>
<dbReference type="InterPro" id="IPR001763">
    <property type="entry name" value="Rhodanese-like_dom"/>
</dbReference>
<dbReference type="InterPro" id="IPR045851">
    <property type="entry name" value="AMP-bd_C_sf"/>
</dbReference>
<dbReference type="GO" id="GO:0005829">
    <property type="term" value="C:cytosol"/>
    <property type="evidence" value="ECO:0007669"/>
    <property type="project" value="TreeGrafter"/>
</dbReference>
<dbReference type="InterPro" id="IPR010071">
    <property type="entry name" value="AA_adenyl_dom"/>
</dbReference>
<dbReference type="InterPro" id="IPR006162">
    <property type="entry name" value="Ppantetheine_attach_site"/>
</dbReference>
<dbReference type="PROSITE" id="PS50075">
    <property type="entry name" value="CARRIER"/>
    <property type="match status" value="5"/>
</dbReference>
<protein>
    <recommendedName>
        <fullName evidence="9">Non-ribosomal peptide synthetase</fullName>
    </recommendedName>
</protein>
<dbReference type="InterPro" id="IPR020845">
    <property type="entry name" value="AMP-binding_CS"/>
</dbReference>
<dbReference type="InterPro" id="IPR001242">
    <property type="entry name" value="Condensation_dom"/>
</dbReference>
<dbReference type="PROSITE" id="PS00455">
    <property type="entry name" value="AMP_BINDING"/>
    <property type="match status" value="5"/>
</dbReference>
<dbReference type="Pfam" id="PF00975">
    <property type="entry name" value="Thioesterase"/>
    <property type="match status" value="1"/>
</dbReference>
<evidence type="ECO:0000259" key="5">
    <source>
        <dbReference type="PROSITE" id="PS50075"/>
    </source>
</evidence>
<dbReference type="PANTHER" id="PTHR45527">
    <property type="entry name" value="NONRIBOSOMAL PEPTIDE SYNTHETASE"/>
    <property type="match status" value="1"/>
</dbReference>
<comment type="similarity">
    <text evidence="2">Belongs to the ATP-dependent AMP-binding enzyme family.</text>
</comment>
<reference evidence="7 8" key="1">
    <citation type="journal article" date="2019" name="Science">
        <title>Social genes are selection hotspots in kin groups of a soil microbe.</title>
        <authorList>
            <person name="Wielgoss S."/>
            <person name="Wolfensberger R."/>
            <person name="Sun L."/>
            <person name="Fiegna F."/>
            <person name="Velicer G.J."/>
        </authorList>
    </citation>
    <scope>NUCLEOTIDE SEQUENCE [LARGE SCALE GENOMIC DNA]</scope>
    <source>
        <strain evidence="7 8">MC3.5.9c15</strain>
    </source>
</reference>
<dbReference type="FunFam" id="1.10.1200.10:FF:000016">
    <property type="entry name" value="Non-ribosomal peptide synthase"/>
    <property type="match status" value="1"/>
</dbReference>
<dbReference type="Gene3D" id="1.10.1200.10">
    <property type="entry name" value="ACP-like"/>
    <property type="match status" value="5"/>
</dbReference>
<dbReference type="FunFam" id="3.40.50.980:FF:000001">
    <property type="entry name" value="Non-ribosomal peptide synthetase"/>
    <property type="match status" value="1"/>
</dbReference>
<feature type="domain" description="Rhodanese" evidence="6">
    <location>
        <begin position="1502"/>
        <end position="1582"/>
    </location>
</feature>
<dbReference type="InterPro" id="IPR025110">
    <property type="entry name" value="AMP-bd_C"/>
</dbReference>
<proteinExistence type="inferred from homology"/>
<dbReference type="Pfam" id="PF00550">
    <property type="entry name" value="PP-binding"/>
    <property type="match status" value="5"/>
</dbReference>
<dbReference type="Gene3D" id="3.40.50.980">
    <property type="match status" value="2"/>
</dbReference>
<dbReference type="PANTHER" id="PTHR45527:SF1">
    <property type="entry name" value="FATTY ACID SYNTHASE"/>
    <property type="match status" value="1"/>
</dbReference>
<evidence type="ECO:0000256" key="3">
    <source>
        <dbReference type="ARBA" id="ARBA00022450"/>
    </source>
</evidence>
<dbReference type="NCBIfam" id="TIGR01733">
    <property type="entry name" value="AA-adenyl-dom"/>
    <property type="match status" value="5"/>
</dbReference>
<dbReference type="Gene3D" id="3.40.50.12780">
    <property type="entry name" value="N-terminal domain of ligase-like"/>
    <property type="match status" value="4"/>
</dbReference>
<dbReference type="InterPro" id="IPR036736">
    <property type="entry name" value="ACP-like_sf"/>
</dbReference>
<dbReference type="Gene3D" id="3.30.559.10">
    <property type="entry name" value="Chloramphenicol acetyltransferase-like domain"/>
    <property type="match status" value="5"/>
</dbReference>
<dbReference type="InterPro" id="IPR009081">
    <property type="entry name" value="PP-bd_ACP"/>
</dbReference>
<dbReference type="Gene3D" id="2.30.38.10">
    <property type="entry name" value="Luciferase, Domain 3"/>
    <property type="match status" value="1"/>
</dbReference>
<dbReference type="GO" id="GO:0044550">
    <property type="term" value="P:secondary metabolite biosynthetic process"/>
    <property type="evidence" value="ECO:0007669"/>
    <property type="project" value="UniProtKB-ARBA"/>
</dbReference>
<keyword evidence="4" id="KW-0597">Phosphoprotein</keyword>
<dbReference type="Gene3D" id="3.40.50.1820">
    <property type="entry name" value="alpha/beta hydrolase"/>
    <property type="match status" value="1"/>
</dbReference>
<dbReference type="GO" id="GO:0031177">
    <property type="term" value="F:phosphopantetheine binding"/>
    <property type="evidence" value="ECO:0007669"/>
    <property type="project" value="InterPro"/>
</dbReference>
<dbReference type="PROSITE" id="PS00012">
    <property type="entry name" value="PHOSPHOPANTETHEINE"/>
    <property type="match status" value="3"/>
</dbReference>
<dbReference type="Pfam" id="PF00668">
    <property type="entry name" value="Condensation"/>
    <property type="match status" value="5"/>
</dbReference>
<feature type="domain" description="Carrier" evidence="5">
    <location>
        <begin position="3053"/>
        <end position="3128"/>
    </location>
</feature>
<dbReference type="Gene3D" id="3.30.559.30">
    <property type="entry name" value="Nonribosomal peptide synthetase, condensation domain"/>
    <property type="match status" value="5"/>
</dbReference>
<dbReference type="InterPro" id="IPR020806">
    <property type="entry name" value="PKS_PP-bd"/>
</dbReference>
<dbReference type="SUPFAM" id="SSF47336">
    <property type="entry name" value="ACP-like"/>
    <property type="match status" value="5"/>
</dbReference>
<evidence type="ECO:0000256" key="2">
    <source>
        <dbReference type="ARBA" id="ARBA00006432"/>
    </source>
</evidence>
<dbReference type="Pfam" id="PF13193">
    <property type="entry name" value="AMP-binding_C"/>
    <property type="match status" value="3"/>
</dbReference>
<name>A0AAE6G7D6_MYXXA</name>
<dbReference type="FunFam" id="2.30.38.10:FF:000001">
    <property type="entry name" value="Non-ribosomal peptide synthetase PvdI"/>
    <property type="match status" value="1"/>
</dbReference>
<evidence type="ECO:0000313" key="7">
    <source>
        <dbReference type="EMBL" id="QDE72332.1"/>
    </source>
</evidence>
<dbReference type="InterPro" id="IPR029058">
    <property type="entry name" value="AB_hydrolase_fold"/>
</dbReference>
<dbReference type="FunFam" id="3.30.300.30:FF:000015">
    <property type="entry name" value="Nonribosomal peptide synthase SidD"/>
    <property type="match status" value="1"/>
</dbReference>
<gene>
    <name evidence="7" type="ORF">BHS09_07950</name>
</gene>
<feature type="domain" description="Carrier" evidence="5">
    <location>
        <begin position="2009"/>
        <end position="2084"/>
    </location>
</feature>
<evidence type="ECO:0008006" key="9">
    <source>
        <dbReference type="Google" id="ProtNLM"/>
    </source>
</evidence>